<sequence>MADYAKRQLKALDRISKKILDAENHLTKIEDSVDDKKHRTAQHETIKDIKSILKHAVKVDKDELKIAVHKDEGHKDSTENHYVYTQDEEQVINDLKKEFAELDQKLADLKGAEGYEVKAFLTEKDYLAKAKEILVEAGRFNTDIDHDEAAKDNN</sequence>
<organism evidence="2 3">
    <name type="scientific">Candidatus Paralactobacillus gallistercoris</name>
    <dbReference type="NCBI Taxonomy" id="2838724"/>
    <lineage>
        <taxon>Bacteria</taxon>
        <taxon>Bacillati</taxon>
        <taxon>Bacillota</taxon>
        <taxon>Bacilli</taxon>
        <taxon>Lactobacillales</taxon>
        <taxon>Lactobacillaceae</taxon>
        <taxon>Lactobacillus</taxon>
    </lineage>
</organism>
<proteinExistence type="predicted"/>
<dbReference type="EMBL" id="JAHLFS010000030">
    <property type="protein sequence ID" value="MBU3851471.1"/>
    <property type="molecule type" value="Genomic_DNA"/>
</dbReference>
<reference evidence="2" key="2">
    <citation type="submission" date="2021-04" db="EMBL/GenBank/DDBJ databases">
        <authorList>
            <person name="Gilroy R."/>
        </authorList>
    </citation>
    <scope>NUCLEOTIDE SEQUENCE</scope>
    <source>
        <strain evidence="2">F6-6636</strain>
    </source>
</reference>
<protein>
    <submittedName>
        <fullName evidence="2">Uncharacterized protein</fullName>
    </submittedName>
</protein>
<gene>
    <name evidence="2" type="ORF">H9901_02070</name>
</gene>
<dbReference type="Proteomes" id="UP000777303">
    <property type="component" value="Unassembled WGS sequence"/>
</dbReference>
<evidence type="ECO:0000313" key="3">
    <source>
        <dbReference type="Proteomes" id="UP000777303"/>
    </source>
</evidence>
<comment type="caution">
    <text evidence="2">The sequence shown here is derived from an EMBL/GenBank/DDBJ whole genome shotgun (WGS) entry which is preliminary data.</text>
</comment>
<dbReference type="AlphaFoldDB" id="A0A948TJ85"/>
<evidence type="ECO:0000256" key="1">
    <source>
        <dbReference type="SAM" id="Coils"/>
    </source>
</evidence>
<reference evidence="2" key="1">
    <citation type="journal article" date="2021" name="PeerJ">
        <title>Extensive microbial diversity within the chicken gut microbiome revealed by metagenomics and culture.</title>
        <authorList>
            <person name="Gilroy R."/>
            <person name="Ravi A."/>
            <person name="Getino M."/>
            <person name="Pursley I."/>
            <person name="Horton D.L."/>
            <person name="Alikhan N.F."/>
            <person name="Baker D."/>
            <person name="Gharbi K."/>
            <person name="Hall N."/>
            <person name="Watson M."/>
            <person name="Adriaenssens E.M."/>
            <person name="Foster-Nyarko E."/>
            <person name="Jarju S."/>
            <person name="Secka A."/>
            <person name="Antonio M."/>
            <person name="Oren A."/>
            <person name="Chaudhuri R.R."/>
            <person name="La Ragione R."/>
            <person name="Hildebrand F."/>
            <person name="Pallen M.J."/>
        </authorList>
    </citation>
    <scope>NUCLEOTIDE SEQUENCE</scope>
    <source>
        <strain evidence="2">F6-6636</strain>
    </source>
</reference>
<name>A0A948TJ85_9LACO</name>
<feature type="coiled-coil region" evidence="1">
    <location>
        <begin position="85"/>
        <end position="112"/>
    </location>
</feature>
<accession>A0A948TJ85</accession>
<keyword evidence="1" id="KW-0175">Coiled coil</keyword>
<evidence type="ECO:0000313" key="2">
    <source>
        <dbReference type="EMBL" id="MBU3851471.1"/>
    </source>
</evidence>